<dbReference type="AlphaFoldDB" id="A0A543PZM5"/>
<organism evidence="5 6">
    <name type="scientific">Acidithiobacillus thiooxidans ATCC 19377</name>
    <dbReference type="NCBI Taxonomy" id="637390"/>
    <lineage>
        <taxon>Bacteria</taxon>
        <taxon>Pseudomonadati</taxon>
        <taxon>Pseudomonadota</taxon>
        <taxon>Acidithiobacillia</taxon>
        <taxon>Acidithiobacillales</taxon>
        <taxon>Acidithiobacillaceae</taxon>
        <taxon>Acidithiobacillus</taxon>
    </lineage>
</organism>
<evidence type="ECO:0000256" key="3">
    <source>
        <dbReference type="ARBA" id="ARBA00023163"/>
    </source>
</evidence>
<sequence>MRDYEAPLLDRHSCSLGKTSLDIISRQIGSEKATLRYQSSQHTLFIELTDGLQYERRIQGKTTTVNTRRGMVSFRPAGTEVTGWSRGNGIMRYAALFVDTEEAASTGLPARWQVPTCIEDEWVWVEAQGLLRACESPDTSTSPFKALYLEGRVLALLAILADRFGLESQDRRAKRTDRRLKRALAFIHERTAGGYGLPELANAAHISQAQLVRLFKEALGTTPMAYVASQRLATARRLLMGTDIPISELAARFGYADQSHFTRQFRKATGTTPARFRKTVS</sequence>
<evidence type="ECO:0000256" key="1">
    <source>
        <dbReference type="ARBA" id="ARBA00023015"/>
    </source>
</evidence>
<dbReference type="PANTHER" id="PTHR46796">
    <property type="entry name" value="HTH-TYPE TRANSCRIPTIONAL ACTIVATOR RHAS-RELATED"/>
    <property type="match status" value="1"/>
</dbReference>
<dbReference type="GO" id="GO:0003700">
    <property type="term" value="F:DNA-binding transcription factor activity"/>
    <property type="evidence" value="ECO:0007669"/>
    <property type="project" value="InterPro"/>
</dbReference>
<dbReference type="GO" id="GO:0043565">
    <property type="term" value="F:sequence-specific DNA binding"/>
    <property type="evidence" value="ECO:0007669"/>
    <property type="project" value="InterPro"/>
</dbReference>
<keyword evidence="1" id="KW-0805">Transcription regulation</keyword>
<dbReference type="SMART" id="SM00342">
    <property type="entry name" value="HTH_ARAC"/>
    <property type="match status" value="1"/>
</dbReference>
<gene>
    <name evidence="5" type="primary">ydeC</name>
    <name evidence="5" type="ORF">DLNHIDIE_03187</name>
</gene>
<dbReference type="PROSITE" id="PS00041">
    <property type="entry name" value="HTH_ARAC_FAMILY_1"/>
    <property type="match status" value="1"/>
</dbReference>
<dbReference type="InterPro" id="IPR018062">
    <property type="entry name" value="HTH_AraC-typ_CS"/>
</dbReference>
<dbReference type="EMBL" id="SZUV01000004">
    <property type="protein sequence ID" value="TQN49536.1"/>
    <property type="molecule type" value="Genomic_DNA"/>
</dbReference>
<dbReference type="SUPFAM" id="SSF46689">
    <property type="entry name" value="Homeodomain-like"/>
    <property type="match status" value="2"/>
</dbReference>
<evidence type="ECO:0000313" key="6">
    <source>
        <dbReference type="Proteomes" id="UP000315403"/>
    </source>
</evidence>
<feature type="domain" description="HTH araC/xylS-type" evidence="4">
    <location>
        <begin position="181"/>
        <end position="279"/>
    </location>
</feature>
<dbReference type="PRINTS" id="PR00032">
    <property type="entry name" value="HTHARAC"/>
</dbReference>
<proteinExistence type="predicted"/>
<accession>A0A543PZM5</accession>
<keyword evidence="2" id="KW-0238">DNA-binding</keyword>
<dbReference type="Pfam" id="PF12833">
    <property type="entry name" value="HTH_18"/>
    <property type="match status" value="1"/>
</dbReference>
<comment type="caution">
    <text evidence="5">The sequence shown here is derived from an EMBL/GenBank/DDBJ whole genome shotgun (WGS) entry which is preliminary data.</text>
</comment>
<dbReference type="InterPro" id="IPR050204">
    <property type="entry name" value="AraC_XylS_family_regulators"/>
</dbReference>
<dbReference type="InterPro" id="IPR020449">
    <property type="entry name" value="Tscrpt_reg_AraC-type_HTH"/>
</dbReference>
<dbReference type="PANTHER" id="PTHR46796:SF14">
    <property type="entry name" value="TRANSCRIPTIONAL REGULATORY PROTEIN"/>
    <property type="match status" value="1"/>
</dbReference>
<dbReference type="InterPro" id="IPR009057">
    <property type="entry name" value="Homeodomain-like_sf"/>
</dbReference>
<keyword evidence="3" id="KW-0804">Transcription</keyword>
<dbReference type="Proteomes" id="UP000315403">
    <property type="component" value="Unassembled WGS sequence"/>
</dbReference>
<evidence type="ECO:0000313" key="5">
    <source>
        <dbReference type="EMBL" id="TQN49536.1"/>
    </source>
</evidence>
<dbReference type="PROSITE" id="PS01124">
    <property type="entry name" value="HTH_ARAC_FAMILY_2"/>
    <property type="match status" value="1"/>
</dbReference>
<dbReference type="Gene3D" id="1.10.10.60">
    <property type="entry name" value="Homeodomain-like"/>
    <property type="match status" value="1"/>
</dbReference>
<evidence type="ECO:0000259" key="4">
    <source>
        <dbReference type="PROSITE" id="PS01124"/>
    </source>
</evidence>
<evidence type="ECO:0000256" key="2">
    <source>
        <dbReference type="ARBA" id="ARBA00023125"/>
    </source>
</evidence>
<dbReference type="InterPro" id="IPR018060">
    <property type="entry name" value="HTH_AraC"/>
</dbReference>
<name>A0A543PZM5_ACITH</name>
<protein>
    <submittedName>
        <fullName evidence="5">Putative HTH-type transcriptional regulator YdeC</fullName>
    </submittedName>
</protein>
<reference evidence="5 6" key="1">
    <citation type="submission" date="2019-03" db="EMBL/GenBank/DDBJ databases">
        <title>New insights into Acidothiobacillus thiooxidans sulfur metabolism through coupled gene expression, solution geochemistry, microscopy and spectroscopy analyses.</title>
        <authorList>
            <person name="Camacho D."/>
            <person name="Frazao R."/>
            <person name="Fouillen A."/>
            <person name="Nanci A."/>
            <person name="Lang B.F."/>
            <person name="Apte S.C."/>
            <person name="Baron C."/>
            <person name="Warren L.A."/>
        </authorList>
    </citation>
    <scope>NUCLEOTIDE SEQUENCE [LARGE SCALE GENOMIC DNA]</scope>
    <source>
        <strain evidence="5 6">ATCC 19377</strain>
    </source>
</reference>